<name>G0WCB6_NAUDC</name>
<feature type="compositionally biased region" description="Basic residues" evidence="1">
    <location>
        <begin position="170"/>
        <end position="179"/>
    </location>
</feature>
<dbReference type="SUPFAM" id="SSF51971">
    <property type="entry name" value="Nucleotide-binding domain"/>
    <property type="match status" value="1"/>
</dbReference>
<dbReference type="InterPro" id="IPR036188">
    <property type="entry name" value="FAD/NAD-bd_sf"/>
</dbReference>
<evidence type="ECO:0000313" key="4">
    <source>
        <dbReference type="EMBL" id="CCD25427.1"/>
    </source>
</evidence>
<dbReference type="Gene3D" id="3.30.9.10">
    <property type="entry name" value="D-Amino Acid Oxidase, subunit A, domain 2"/>
    <property type="match status" value="1"/>
</dbReference>
<dbReference type="HOGENOM" id="CLU_007884_14_0_1"/>
<dbReference type="PANTHER" id="PTHR13847">
    <property type="entry name" value="SARCOSINE DEHYDROGENASE-RELATED"/>
    <property type="match status" value="1"/>
</dbReference>
<feature type="compositionally biased region" description="Basic and acidic residues" evidence="1">
    <location>
        <begin position="180"/>
        <end position="189"/>
    </location>
</feature>
<dbReference type="RefSeq" id="XP_003670670.1">
    <property type="nucleotide sequence ID" value="XM_003670622.1"/>
</dbReference>
<protein>
    <recommendedName>
        <fullName evidence="3">FAD dependent oxidoreductase domain-containing protein</fullName>
    </recommendedName>
</protein>
<reference evidence="4 5" key="1">
    <citation type="journal article" date="2011" name="Proc. Natl. Acad. Sci. U.S.A.">
        <title>Evolutionary erosion of yeast sex chromosomes by mating-type switching accidents.</title>
        <authorList>
            <person name="Gordon J.L."/>
            <person name="Armisen D."/>
            <person name="Proux-Wera E."/>
            <person name="Oheigeartaigh S.S."/>
            <person name="Byrne K.P."/>
            <person name="Wolfe K.H."/>
        </authorList>
    </citation>
    <scope>NUCLEOTIDE SEQUENCE [LARGE SCALE GENOMIC DNA]</scope>
    <source>
        <strain evidence="5">ATCC 10597 / BCRC 20456 / CBS 421 / NBRC 0211 / NRRL Y-12639</strain>
    </source>
</reference>
<dbReference type="GO" id="GO:0005829">
    <property type="term" value="C:cytosol"/>
    <property type="evidence" value="ECO:0007669"/>
    <property type="project" value="GOC"/>
</dbReference>
<organism evidence="4 5">
    <name type="scientific">Naumovozyma dairenensis (strain ATCC 10597 / BCRC 20456 / CBS 421 / NBRC 0211 / NRRL Y-12639)</name>
    <name type="common">Saccharomyces dairenensis</name>
    <dbReference type="NCBI Taxonomy" id="1071378"/>
    <lineage>
        <taxon>Eukaryota</taxon>
        <taxon>Fungi</taxon>
        <taxon>Dikarya</taxon>
        <taxon>Ascomycota</taxon>
        <taxon>Saccharomycotina</taxon>
        <taxon>Saccharomycetes</taxon>
        <taxon>Saccharomycetales</taxon>
        <taxon>Saccharomycetaceae</taxon>
        <taxon>Naumovozyma</taxon>
    </lineage>
</organism>
<sequence>MSEEIKYLSRPSLKSEGKQKIIIIGAGIIGVCTAYYLTKHPNFNPEKYHIIILESREVAAGASGKAGGLLASWAFPNMIVPLSFQLHQELSDLYNGETNWDYRRLTTVSLEADVQDENIKFQEQRLNLLTREKELKNNFLRDSNSLSSILSSNDDIGRNNNNGNNNGEGRHRHRRHRHLKEGILEHGDSDDGDDSDDEFEEDSDEDSEDEDEDEKLYFNAANSMSGVISQSSVNVNKNKKYMKDNNHQYNANDDNMHNTLSARDRLSNSGSSINSILNPATTASTTTMSTTSITAPTAQDQYDIALPRDLDWIRRELVDNCSSLGNRDSTAQVHPYKFTRFILQRAMESDCIDLILGKVVDVKIDDSRNKATGIRYQPIKKMHEDASSDNIVDKENIVDIDGDGATKIIITTGPWTSELIKSCPISGLRAHSIIIKPNYPKNNGNPTQVSPYAIFTELKINNNEYFSPEIYARRDEVYVCGEGDTLVKIPDSTKAVAYNEDKCEELYHYVSKISTPLSDGHIIKQQACYLPVLNVATSSGPLIGETNVNNLYIASGHSCWGINNAPATERIMSEIILEGESKSADISLLNPKLYFDASAK</sequence>
<feature type="transmembrane region" description="Helical" evidence="2">
    <location>
        <begin position="21"/>
        <end position="38"/>
    </location>
</feature>
<dbReference type="Proteomes" id="UP000000689">
    <property type="component" value="Chromosome 6"/>
</dbReference>
<accession>G0WCB6</accession>
<evidence type="ECO:0000259" key="3">
    <source>
        <dbReference type="Pfam" id="PF01266"/>
    </source>
</evidence>
<dbReference type="GeneID" id="11499166"/>
<keyword evidence="2" id="KW-1133">Transmembrane helix</keyword>
<dbReference type="InterPro" id="IPR006076">
    <property type="entry name" value="FAD-dep_OxRdtase"/>
</dbReference>
<dbReference type="GO" id="GO:0005770">
    <property type="term" value="C:late endosome"/>
    <property type="evidence" value="ECO:0007669"/>
    <property type="project" value="EnsemblFungi"/>
</dbReference>
<dbReference type="Pfam" id="PF01266">
    <property type="entry name" value="DAO"/>
    <property type="match status" value="2"/>
</dbReference>
<dbReference type="PANTHER" id="PTHR13847:SF150">
    <property type="entry name" value="OXIDOREDUCTASE TDA3-RELATED"/>
    <property type="match status" value="1"/>
</dbReference>
<dbReference type="OrthoDB" id="498204at2759"/>
<dbReference type="AlphaFoldDB" id="G0WCB6"/>
<feature type="domain" description="FAD dependent oxidoreductase" evidence="3">
    <location>
        <begin position="20"/>
        <end position="123"/>
    </location>
</feature>
<keyword evidence="5" id="KW-1185">Reference proteome</keyword>
<dbReference type="GO" id="GO:0042147">
    <property type="term" value="P:retrograde transport, endosome to Golgi"/>
    <property type="evidence" value="ECO:0007669"/>
    <property type="project" value="EnsemblFungi"/>
</dbReference>
<feature type="domain" description="FAD dependent oxidoreductase" evidence="3">
    <location>
        <begin position="329"/>
        <end position="574"/>
    </location>
</feature>
<dbReference type="OMA" id="DDTVYAC"/>
<dbReference type="FunFam" id="3.50.50.60:FF:000237">
    <property type="entry name" value="FAD dependent oxidoreductase"/>
    <property type="match status" value="1"/>
</dbReference>
<gene>
    <name evidence="4" type="primary">NDAI0F01080</name>
    <name evidence="4" type="ordered locus">NDAI_0F01080</name>
</gene>
<feature type="compositionally biased region" description="Low complexity" evidence="1">
    <location>
        <begin position="150"/>
        <end position="167"/>
    </location>
</feature>
<proteinExistence type="predicted"/>
<evidence type="ECO:0000256" key="2">
    <source>
        <dbReference type="SAM" id="Phobius"/>
    </source>
</evidence>
<dbReference type="eggNOG" id="KOG2852">
    <property type="taxonomic scope" value="Eukaryota"/>
</dbReference>
<keyword evidence="2" id="KW-0812">Transmembrane</keyword>
<evidence type="ECO:0000313" key="5">
    <source>
        <dbReference type="Proteomes" id="UP000000689"/>
    </source>
</evidence>
<feature type="region of interest" description="Disordered" evidence="1">
    <location>
        <begin position="150"/>
        <end position="213"/>
    </location>
</feature>
<feature type="compositionally biased region" description="Acidic residues" evidence="1">
    <location>
        <begin position="190"/>
        <end position="213"/>
    </location>
</feature>
<dbReference type="KEGG" id="ndi:NDAI_0F01080"/>
<keyword evidence="2" id="KW-0472">Membrane</keyword>
<evidence type="ECO:0000256" key="1">
    <source>
        <dbReference type="SAM" id="MobiDB-lite"/>
    </source>
</evidence>
<dbReference type="EMBL" id="HE580272">
    <property type="protein sequence ID" value="CCD25427.1"/>
    <property type="molecule type" value="Genomic_DNA"/>
</dbReference>
<dbReference type="STRING" id="1071378.G0WCB6"/>
<dbReference type="Gene3D" id="3.50.50.60">
    <property type="entry name" value="FAD/NAD(P)-binding domain"/>
    <property type="match status" value="2"/>
</dbReference>